<dbReference type="PIRSF" id="PIRSF037487">
    <property type="entry name" value="Sulfite_red_assimil"/>
    <property type="match status" value="1"/>
</dbReference>
<keyword evidence="4" id="KW-0560">Oxidoreductase</keyword>
<proteinExistence type="predicted"/>
<dbReference type="InterPro" id="IPR045854">
    <property type="entry name" value="NO2/SO3_Rdtase_4Fe4S_sf"/>
</dbReference>
<evidence type="ECO:0000256" key="1">
    <source>
        <dbReference type="ARBA" id="ARBA00022485"/>
    </source>
</evidence>
<evidence type="ECO:0000259" key="8">
    <source>
        <dbReference type="Pfam" id="PF03460"/>
    </source>
</evidence>
<dbReference type="Pfam" id="PF01077">
    <property type="entry name" value="NIR_SIR"/>
    <property type="match status" value="1"/>
</dbReference>
<dbReference type="Gene3D" id="3.90.480.20">
    <property type="match status" value="1"/>
</dbReference>
<gene>
    <name evidence="9" type="ORF">HY912_00405</name>
</gene>
<dbReference type="GO" id="GO:0046872">
    <property type="term" value="F:metal ion binding"/>
    <property type="evidence" value="ECO:0007669"/>
    <property type="project" value="UniProtKB-KW"/>
</dbReference>
<dbReference type="InterPro" id="IPR006067">
    <property type="entry name" value="NO2/SO3_Rdtase_4Fe4S_dom"/>
</dbReference>
<evidence type="ECO:0000313" key="9">
    <source>
        <dbReference type="EMBL" id="MBI5247928.1"/>
    </source>
</evidence>
<keyword evidence="3" id="KW-0479">Metal-binding</keyword>
<comment type="caution">
    <text evidence="9">The sequence shown here is derived from an EMBL/GenBank/DDBJ whole genome shotgun (WGS) entry which is preliminary data.</text>
</comment>
<dbReference type="Gene3D" id="3.30.413.10">
    <property type="entry name" value="Sulfite Reductase Hemoprotein, domain 1"/>
    <property type="match status" value="1"/>
</dbReference>
<evidence type="ECO:0000256" key="2">
    <source>
        <dbReference type="ARBA" id="ARBA00022617"/>
    </source>
</evidence>
<evidence type="ECO:0000313" key="10">
    <source>
        <dbReference type="Proteomes" id="UP000807825"/>
    </source>
</evidence>
<feature type="domain" description="Nitrite/Sulfite reductase ferredoxin-like" evidence="8">
    <location>
        <begin position="13"/>
        <end position="77"/>
    </location>
</feature>
<evidence type="ECO:0000256" key="5">
    <source>
        <dbReference type="ARBA" id="ARBA00023004"/>
    </source>
</evidence>
<protein>
    <submittedName>
        <fullName evidence="9">NAD(P)/FAD-dependent oxidoreductase</fullName>
    </submittedName>
</protein>
<dbReference type="InterPro" id="IPR052034">
    <property type="entry name" value="NasD-like"/>
</dbReference>
<evidence type="ECO:0000256" key="6">
    <source>
        <dbReference type="ARBA" id="ARBA00023014"/>
    </source>
</evidence>
<evidence type="ECO:0000259" key="7">
    <source>
        <dbReference type="Pfam" id="PF01077"/>
    </source>
</evidence>
<dbReference type="PANTHER" id="PTHR43809:SF1">
    <property type="entry name" value="NITRITE REDUCTASE (NADH) LARGE SUBUNIT"/>
    <property type="match status" value="1"/>
</dbReference>
<dbReference type="SUPFAM" id="SSF55124">
    <property type="entry name" value="Nitrite/Sulfite reductase N-terminal domain-like"/>
    <property type="match status" value="1"/>
</dbReference>
<dbReference type="Pfam" id="PF03460">
    <property type="entry name" value="NIR_SIR_ferr"/>
    <property type="match status" value="1"/>
</dbReference>
<dbReference type="GO" id="GO:0016491">
    <property type="term" value="F:oxidoreductase activity"/>
    <property type="evidence" value="ECO:0007669"/>
    <property type="project" value="UniProtKB-KW"/>
</dbReference>
<name>A0A9D6UX48_9BACT</name>
<evidence type="ECO:0000256" key="3">
    <source>
        <dbReference type="ARBA" id="ARBA00022723"/>
    </source>
</evidence>
<evidence type="ECO:0000256" key="4">
    <source>
        <dbReference type="ARBA" id="ARBA00023002"/>
    </source>
</evidence>
<feature type="domain" description="Nitrite/sulphite reductase 4Fe-4S" evidence="7">
    <location>
        <begin position="87"/>
        <end position="220"/>
    </location>
</feature>
<organism evidence="9 10">
    <name type="scientific">Desulfomonile tiedjei</name>
    <dbReference type="NCBI Taxonomy" id="2358"/>
    <lineage>
        <taxon>Bacteria</taxon>
        <taxon>Pseudomonadati</taxon>
        <taxon>Thermodesulfobacteriota</taxon>
        <taxon>Desulfomonilia</taxon>
        <taxon>Desulfomonilales</taxon>
        <taxon>Desulfomonilaceae</taxon>
        <taxon>Desulfomonile</taxon>
    </lineage>
</organism>
<dbReference type="PANTHER" id="PTHR43809">
    <property type="entry name" value="NITRITE REDUCTASE (NADH) LARGE SUBUNIT"/>
    <property type="match status" value="1"/>
</dbReference>
<keyword evidence="5" id="KW-0408">Iron</keyword>
<dbReference type="InterPro" id="IPR005117">
    <property type="entry name" value="NiRdtase/SiRdtase_haem-b_fer"/>
</dbReference>
<dbReference type="InterPro" id="IPR017220">
    <property type="entry name" value="Sulphite_reductase_assimil"/>
</dbReference>
<dbReference type="AlphaFoldDB" id="A0A9D6UX48"/>
<dbReference type="InterPro" id="IPR036136">
    <property type="entry name" value="Nit/Sulf_reduc_fer-like_dom_sf"/>
</dbReference>
<keyword evidence="2" id="KW-0349">Heme</keyword>
<keyword evidence="1" id="KW-0004">4Fe-4S</keyword>
<accession>A0A9D6UX48</accession>
<dbReference type="GO" id="GO:0020037">
    <property type="term" value="F:heme binding"/>
    <property type="evidence" value="ECO:0007669"/>
    <property type="project" value="InterPro"/>
</dbReference>
<dbReference type="GO" id="GO:0051539">
    <property type="term" value="F:4 iron, 4 sulfur cluster binding"/>
    <property type="evidence" value="ECO:0007669"/>
    <property type="project" value="UniProtKB-KW"/>
</dbReference>
<keyword evidence="6" id="KW-0411">Iron-sulfur</keyword>
<sequence>MKADILEEKGAILQRDRETYAIAPHIPGGFLDATVFKKLVHVAKKYNAGALKLTSGQRIAVIGIREDDLDAVWYELKMEIGYAIGLCVRMVKFCPGTTYCRHGKQDAMGLGMKLDRLYHGYPLPAKFKIGVAGCEYGCAAPSVKEIGLKGSTDGWTLTAGGNCGAKPRFGDLISEGLNEQEAQNLVRNIIGFFEGCTWAKKMRLGRVIDKIGLEEFKKAICV</sequence>
<dbReference type="EMBL" id="JACRDE010000015">
    <property type="protein sequence ID" value="MBI5247928.1"/>
    <property type="molecule type" value="Genomic_DNA"/>
</dbReference>
<dbReference type="Proteomes" id="UP000807825">
    <property type="component" value="Unassembled WGS sequence"/>
</dbReference>
<dbReference type="SUPFAM" id="SSF56014">
    <property type="entry name" value="Nitrite and sulphite reductase 4Fe-4S domain-like"/>
    <property type="match status" value="1"/>
</dbReference>
<reference evidence="9" key="1">
    <citation type="submission" date="2020-07" db="EMBL/GenBank/DDBJ databases">
        <title>Huge and variable diversity of episymbiotic CPR bacteria and DPANN archaea in groundwater ecosystems.</title>
        <authorList>
            <person name="He C.Y."/>
            <person name="Keren R."/>
            <person name="Whittaker M."/>
            <person name="Farag I.F."/>
            <person name="Doudna J."/>
            <person name="Cate J.H.D."/>
            <person name="Banfield J.F."/>
        </authorList>
    </citation>
    <scope>NUCLEOTIDE SEQUENCE</scope>
    <source>
        <strain evidence="9">NC_groundwater_1664_Pr3_B-0.1um_52_9</strain>
    </source>
</reference>